<name>A0A6M3LMW5_9ZZZZ</name>
<dbReference type="AlphaFoldDB" id="A0A6M3LMW5"/>
<organism evidence="1">
    <name type="scientific">viral metagenome</name>
    <dbReference type="NCBI Taxonomy" id="1070528"/>
    <lineage>
        <taxon>unclassified sequences</taxon>
        <taxon>metagenomes</taxon>
        <taxon>organismal metagenomes</taxon>
    </lineage>
</organism>
<sequence>MIILAIDPGTVQSAWLVWTGSSVANHAIEPNVELIARLRQRRGAIGWADCAVIEQIASYGMPVGAEVFETVRWSGRFEEALYPVPVHQLPRRAVKLHLCGSARAKDANVRQALLDKFGGRAAIGRKAAPGPLYGIKSDLWAAFGVAVTFAETLDTMA</sequence>
<dbReference type="EMBL" id="MT143355">
    <property type="protein sequence ID" value="QJA95913.1"/>
    <property type="molecule type" value="Genomic_DNA"/>
</dbReference>
<reference evidence="1" key="1">
    <citation type="submission" date="2020-03" db="EMBL/GenBank/DDBJ databases">
        <title>The deep terrestrial virosphere.</title>
        <authorList>
            <person name="Holmfeldt K."/>
            <person name="Nilsson E."/>
            <person name="Simone D."/>
            <person name="Lopez-Fernandez M."/>
            <person name="Wu X."/>
            <person name="de Brujin I."/>
            <person name="Lundin D."/>
            <person name="Andersson A."/>
            <person name="Bertilsson S."/>
            <person name="Dopson M."/>
        </authorList>
    </citation>
    <scope>NUCLEOTIDE SEQUENCE</scope>
    <source>
        <strain evidence="1">MM415B05062</strain>
    </source>
</reference>
<gene>
    <name evidence="1" type="ORF">MM415B05062_0003</name>
</gene>
<accession>A0A6M3LMW5</accession>
<proteinExistence type="predicted"/>
<evidence type="ECO:0000313" key="1">
    <source>
        <dbReference type="EMBL" id="QJA95913.1"/>
    </source>
</evidence>
<protein>
    <submittedName>
        <fullName evidence="1">Uncharacterized protein</fullName>
    </submittedName>
</protein>